<dbReference type="RefSeq" id="WP_183315157.1">
    <property type="nucleotide sequence ID" value="NZ_JACHXQ010000015.1"/>
</dbReference>
<reference evidence="2 3" key="1">
    <citation type="submission" date="2020-08" db="EMBL/GenBank/DDBJ databases">
        <title>Genomic Encyclopedia of Type Strains, Phase III (KMG-III): the genomes of soil and plant-associated and newly described type strains.</title>
        <authorList>
            <person name="Whitman W."/>
        </authorList>
    </citation>
    <scope>NUCLEOTIDE SEQUENCE [LARGE SCALE GENOMIC DNA]</scope>
    <source>
        <strain evidence="2 3">CECT 7341</strain>
    </source>
</reference>
<feature type="transmembrane region" description="Helical" evidence="1">
    <location>
        <begin position="248"/>
        <end position="267"/>
    </location>
</feature>
<feature type="transmembrane region" description="Helical" evidence="1">
    <location>
        <begin position="116"/>
        <end position="134"/>
    </location>
</feature>
<comment type="caution">
    <text evidence="2">The sequence shown here is derived from an EMBL/GenBank/DDBJ whole genome shotgun (WGS) entry which is preliminary data.</text>
</comment>
<feature type="transmembrane region" description="Helical" evidence="1">
    <location>
        <begin position="220"/>
        <end position="236"/>
    </location>
</feature>
<keyword evidence="1" id="KW-0812">Transmembrane</keyword>
<keyword evidence="3" id="KW-1185">Reference proteome</keyword>
<feature type="transmembrane region" description="Helical" evidence="1">
    <location>
        <begin position="173"/>
        <end position="192"/>
    </location>
</feature>
<feature type="transmembrane region" description="Helical" evidence="1">
    <location>
        <begin position="198"/>
        <end position="215"/>
    </location>
</feature>
<feature type="transmembrane region" description="Helical" evidence="1">
    <location>
        <begin position="359"/>
        <end position="379"/>
    </location>
</feature>
<organism evidence="2 3">
    <name type="scientific">Halomonas fontilapidosi</name>
    <dbReference type="NCBI Taxonomy" id="616675"/>
    <lineage>
        <taxon>Bacteria</taxon>
        <taxon>Pseudomonadati</taxon>
        <taxon>Pseudomonadota</taxon>
        <taxon>Gammaproteobacteria</taxon>
        <taxon>Oceanospirillales</taxon>
        <taxon>Halomonadaceae</taxon>
        <taxon>Halomonas</taxon>
    </lineage>
</organism>
<feature type="transmembrane region" description="Helical" evidence="1">
    <location>
        <begin position="386"/>
        <end position="403"/>
    </location>
</feature>
<gene>
    <name evidence="2" type="ORF">FHR95_003244</name>
</gene>
<feature type="transmembrane region" description="Helical" evidence="1">
    <location>
        <begin position="409"/>
        <end position="429"/>
    </location>
</feature>
<evidence type="ECO:0000256" key="1">
    <source>
        <dbReference type="SAM" id="Phobius"/>
    </source>
</evidence>
<sequence length="438" mass="50197">MLSLFFLLLFFLAPVYAMFQLRIAGERINQVSIVNVTAVALIMFSLLGTFPLFYQLDEYRYNIGVRDPAVVLEVLFYSTVNIVFFLLGVIFIRKVVGLEDNKFSSSDIKPLSGFQYKSLYVVFIFCVLVLFKYLSQVDKIALFVALTDVDSSIKLARSDMGNSFSGKYHWYKLVMHDFGSLLTYCSFALWLMRKTLKSLLFFIITFIYSVFVDIMATEKAPLAWLLVGLFMVYFLVRRDGFVPFRKLISFSLLLVVTLMFSYIYFMGVRDFGSAIWSVFSRTFSGSIFPAYFYLEFFPEHQDYLFGKTFPNPGGLMPYEPYRYTIEVMNWLFPKLADSGVVGTAPTVFWGEAYANFGPIGIPIVAFIIGCFVALVSCLVSRLEINPVSIGFLVWLILIFKSLSTTGFSGYLYSIYIVFVSVLVLFIYSMRGKINIRKK</sequence>
<name>A0A7W5DP15_9GAMM</name>
<dbReference type="EMBL" id="JACHXQ010000015">
    <property type="protein sequence ID" value="MBB3185653.1"/>
    <property type="molecule type" value="Genomic_DNA"/>
</dbReference>
<keyword evidence="1" id="KW-1133">Transmembrane helix</keyword>
<feature type="transmembrane region" description="Helical" evidence="1">
    <location>
        <begin position="74"/>
        <end position="96"/>
    </location>
</feature>
<dbReference type="AlphaFoldDB" id="A0A7W5DP15"/>
<accession>A0A7W5DP15</accession>
<evidence type="ECO:0000313" key="2">
    <source>
        <dbReference type="EMBL" id="MBB3185653.1"/>
    </source>
</evidence>
<dbReference type="NCBIfam" id="TIGR04370">
    <property type="entry name" value="glyco_rpt_poly"/>
    <property type="match status" value="1"/>
</dbReference>
<evidence type="ECO:0000313" key="3">
    <source>
        <dbReference type="Proteomes" id="UP000563050"/>
    </source>
</evidence>
<protein>
    <submittedName>
        <fullName evidence="2">Oligosaccharide repeat unit polymerase</fullName>
    </submittedName>
</protein>
<feature type="transmembrane region" description="Helical" evidence="1">
    <location>
        <begin position="33"/>
        <end position="54"/>
    </location>
</feature>
<keyword evidence="1" id="KW-0472">Membrane</keyword>
<proteinExistence type="predicted"/>
<dbReference type="Proteomes" id="UP000563050">
    <property type="component" value="Unassembled WGS sequence"/>
</dbReference>